<reference evidence="2 3" key="1">
    <citation type="submission" date="2015-12" db="EMBL/GenBank/DDBJ databases">
        <title>Draft genome sequence of Moniliophthora roreri, the causal agent of frosty pod rot of cacao.</title>
        <authorList>
            <person name="Aime M.C."/>
            <person name="Diaz-Valderrama J.R."/>
            <person name="Kijpornyongpan T."/>
            <person name="Phillips-Mora W."/>
        </authorList>
    </citation>
    <scope>NUCLEOTIDE SEQUENCE [LARGE SCALE GENOMIC DNA]</scope>
    <source>
        <strain evidence="2 3">MCA 2952</strain>
    </source>
</reference>
<sequence>MFSRTFLIASLVVSTIAAPTTSFVKRQLVGQVLQEVQNGGIPGNATLDNARIVQNECNIQVGPDDSAFLIARAFLRNAAPGSTAAENGLCGRLDATVFALDASGVILDTTKSWLAPVGICEECDAGSVILNSKAFAELGGNPAVGVIPNVFPRFG</sequence>
<comment type="caution">
    <text evidence="2">The sequence shown here is derived from an EMBL/GenBank/DDBJ whole genome shotgun (WGS) entry which is preliminary data.</text>
</comment>
<protein>
    <submittedName>
        <fullName evidence="2">Uncharacterized protein</fullName>
    </submittedName>
</protein>
<dbReference type="Proteomes" id="UP000054988">
    <property type="component" value="Unassembled WGS sequence"/>
</dbReference>
<evidence type="ECO:0000256" key="1">
    <source>
        <dbReference type="SAM" id="SignalP"/>
    </source>
</evidence>
<organism evidence="2 3">
    <name type="scientific">Moniliophthora roreri</name>
    <name type="common">Frosty pod rot fungus</name>
    <name type="synonym">Monilia roreri</name>
    <dbReference type="NCBI Taxonomy" id="221103"/>
    <lineage>
        <taxon>Eukaryota</taxon>
        <taxon>Fungi</taxon>
        <taxon>Dikarya</taxon>
        <taxon>Basidiomycota</taxon>
        <taxon>Agaricomycotina</taxon>
        <taxon>Agaricomycetes</taxon>
        <taxon>Agaricomycetidae</taxon>
        <taxon>Agaricales</taxon>
        <taxon>Marasmiineae</taxon>
        <taxon>Marasmiaceae</taxon>
        <taxon>Moniliophthora</taxon>
    </lineage>
</organism>
<proteinExistence type="predicted"/>
<evidence type="ECO:0000313" key="3">
    <source>
        <dbReference type="Proteomes" id="UP000054988"/>
    </source>
</evidence>
<keyword evidence="1" id="KW-0732">Signal</keyword>
<feature type="signal peptide" evidence="1">
    <location>
        <begin position="1"/>
        <end position="17"/>
    </location>
</feature>
<dbReference type="AlphaFoldDB" id="A0A0W0FN98"/>
<feature type="chain" id="PRO_5006901951" evidence="1">
    <location>
        <begin position="18"/>
        <end position="155"/>
    </location>
</feature>
<gene>
    <name evidence="2" type="ORF">WG66_9630</name>
</gene>
<dbReference type="EMBL" id="LATX01001818">
    <property type="protein sequence ID" value="KTB37790.1"/>
    <property type="molecule type" value="Genomic_DNA"/>
</dbReference>
<accession>A0A0W0FN98</accession>
<name>A0A0W0FN98_MONRR</name>
<evidence type="ECO:0000313" key="2">
    <source>
        <dbReference type="EMBL" id="KTB37790.1"/>
    </source>
</evidence>